<comment type="function">
    <text evidence="3">Multifunctional enzyme acting as 1,4-alpha-D-glucan:1,4-alpha-D-glucan 4-alpha-D-glycosyltransferase and amylo-1,6-glucosidase in glycogen degradation.</text>
</comment>
<comment type="similarity">
    <text evidence="15">Belongs to the glycogen debranching enzyme family.</text>
</comment>
<dbReference type="FunFam" id="3.20.20.80:FF:000070">
    <property type="entry name" value="GDB1p Glycogen debranching enzyme"/>
    <property type="match status" value="1"/>
</dbReference>
<gene>
    <name evidence="21" type="ORF">Cboi02_000161200</name>
</gene>
<keyword evidence="13" id="KW-0511">Multifunctional enzyme</keyword>
<evidence type="ECO:0000259" key="18">
    <source>
        <dbReference type="Pfam" id="PF14699"/>
    </source>
</evidence>
<organism evidence="21 22">
    <name type="scientific">Candida boidinii</name>
    <name type="common">Yeast</name>
    <dbReference type="NCBI Taxonomy" id="5477"/>
    <lineage>
        <taxon>Eukaryota</taxon>
        <taxon>Fungi</taxon>
        <taxon>Dikarya</taxon>
        <taxon>Ascomycota</taxon>
        <taxon>Saccharomycotina</taxon>
        <taxon>Pichiomycetes</taxon>
        <taxon>Pichiales</taxon>
        <taxon>Pichiaceae</taxon>
        <taxon>Ogataea</taxon>
        <taxon>Ogataea/Candida clade</taxon>
    </lineage>
</organism>
<evidence type="ECO:0000256" key="12">
    <source>
        <dbReference type="ARBA" id="ARBA00023056"/>
    </source>
</evidence>
<evidence type="ECO:0000259" key="19">
    <source>
        <dbReference type="Pfam" id="PF14701"/>
    </source>
</evidence>
<comment type="catalytic activity">
    <reaction evidence="2">
        <text>Hydrolysis of (1-&gt;6)-alpha-D-glucosidic branch linkages in glycogen phosphorylase limit dextrin.</text>
        <dbReference type="EC" id="3.2.1.33"/>
    </reaction>
</comment>
<evidence type="ECO:0000259" key="20">
    <source>
        <dbReference type="Pfam" id="PF14702"/>
    </source>
</evidence>
<dbReference type="Pfam" id="PF06202">
    <property type="entry name" value="GDE_C"/>
    <property type="match status" value="1"/>
</dbReference>
<dbReference type="Pfam" id="PF14701">
    <property type="entry name" value="hDGE_amylase"/>
    <property type="match status" value="1"/>
</dbReference>
<dbReference type="NCBIfam" id="TIGR01531">
    <property type="entry name" value="glyc_debranch"/>
    <property type="match status" value="1"/>
</dbReference>
<keyword evidence="11" id="KW-0378">Hydrolase</keyword>
<dbReference type="FunFam" id="3.20.20.80:FF:000242">
    <property type="entry name" value="Glycogen debranching enzyme Gdb1, putative"/>
    <property type="match status" value="1"/>
</dbReference>
<dbReference type="CDD" id="cd11327">
    <property type="entry name" value="AmyAc_Glg_debranch_2"/>
    <property type="match status" value="1"/>
</dbReference>
<dbReference type="GO" id="GO:0005737">
    <property type="term" value="C:cytoplasm"/>
    <property type="evidence" value="ECO:0007669"/>
    <property type="project" value="UniProtKB-SubCell"/>
</dbReference>
<evidence type="ECO:0000256" key="16">
    <source>
        <dbReference type="ARBA" id="ARBA00031477"/>
    </source>
</evidence>
<proteinExistence type="inferred from homology"/>
<feature type="domain" description="Eukaryotic glycogen debranching enzyme N-terminal" evidence="18">
    <location>
        <begin position="40"/>
        <end position="134"/>
    </location>
</feature>
<keyword evidence="12" id="KW-0320">Glycogen biosynthesis</keyword>
<evidence type="ECO:0000256" key="2">
    <source>
        <dbReference type="ARBA" id="ARBA00000927"/>
    </source>
</evidence>
<dbReference type="InterPro" id="IPR010401">
    <property type="entry name" value="AGL/Gdb1"/>
</dbReference>
<comment type="catalytic activity">
    <reaction evidence="1">
        <text>Transfers a segment of a (1-&gt;4)-alpha-D-glucan to a new position in an acceptor, which may be glucose or a (1-&gt;4)-alpha-D-glucan.</text>
        <dbReference type="EC" id="2.4.1.25"/>
    </reaction>
</comment>
<dbReference type="InterPro" id="IPR029436">
    <property type="entry name" value="AGL_euk_N"/>
</dbReference>
<dbReference type="InterPro" id="IPR032788">
    <property type="entry name" value="AGL_central"/>
</dbReference>
<dbReference type="InterPro" id="IPR006421">
    <property type="entry name" value="Glycogen_debranch_met"/>
</dbReference>
<sequence length="1536" mass="175121">MPKIVLLRLDNNGEPITDSKSGVLTFPASPPEDDSCLFILRIYIVADSKITNNGTLYTDAPPSKETSYKRGTFYSYKIESSFYEDTTIDIPIFKPGSFSYYLGFHLLNKGATDDETFKTTKKFYFNVAPSLYINDKYLPLNAISMQSVISKWMGPDLKKDWEPALSYIASKGYNMIHFTPLQQRGESNSPYSIYDQLAFDSDIFKNGESDVRELISNLEKNHGILSMTDVVFNHTANNSEWLRDHPDVGYNQETAPHLQSAIELDKYLLHFSKYMGWHGYPTTIKDTSDILKIMDGIKIHVLGDLKLWQFYVINVASHLEELEEYWSDKGILKKTSSLTADINSDELKSAADDLKKLAKFVADTCSDHEFGLGSRNYNTINIEKFSGILCNIFGDQISFEDLKPHAHKVLDEINLPLYKAYDEDNNEILEQLYNRIKFMFLDDHGPKMGPITENNPLTEPYFTRFSDKDGKEWALANNGWIWGGNPLVDFASKDSKCYLRREVIVWGDCVKLRYGSGPEDSPYLWQRMIDYAKLSASIFQGFRIDNCHSTPIHVGEALLDAAREVNPNLYVVAELFSGSEDLDILFMEKLGISSLIREAMQAWSVGELSRLVHRHGGRPIGSFRWLPLDEIAYPADTEEFARRDSENITKKSEIPIPQIITRQQPHALFMDCTHDNEVPNEKRTVEDTLPNAALVSICSCATGTTFGYDECYPNLLNVVTEKRRYTYNSGIGDVKAKLNNLRLDIANQSTEDLEYNEMHVHHDGQFITVHRMNAKTGKGYFLIARTKFHQDGYQNLPPVYLHGTMAKNEFAYSLVKKDTDPKDPKYPDDKYINSIPVDLIELDPLEVEFNEEENIACIHIPDYFPQGSIAVLSTEVPNCDEELDMFVRSGAIDATSSLSLIDINAILYKAESEERDASAGIDGVYNVPEYGHLVYAGIQGFISVLRDIIKNNDLAHPLTEHLRQGNWACDFIHGRLKKFLSNSNSIAPFEQWLESRFNKIKGVPYFLVPRYFALVVGIAYEALRFRAIYLMGPRIRKSTVFVQSLAMCSIQMVGLTRTASINPHKRIPSMAAGLPHFSYDFMRCWGRDVFIAVRGLLLATKRYDEAKSHILNFAMTLKHGLIPNLLGSGKDPRYNARDAAWFFFECVQSYVSTVPNGESILDEKVKRRFPLDDTYIKFDDPIAFSYESSLREILYEILSRHAKGISYREANAGPNLDSQMRDEGFNVSISVDWSNGLIFGGNQFNCGTWMDKMGESVRAGNKGIPGTPRDGAAVEINGLLKSGLRFVNQLHDKGLFEYESVVNQHGDEIKLKDWESLLQDNFERCFYIPQDPAQDKNYEVDPNIVNRRGIYKDLFRSGKPYEDYELRGNFPIAMVVAPELFSPDKALLCIQIADQTIRGPLGMKTLDPSDLNYRPYYNNSEDSEDFATSKGRNYHQGPEWVWILGYFFRAYRLFHFNEHPDCKADDGTATDYLYQLLAKRLYYHKKAIRESPWAGLTELTNKDGEYCHDSSPTQAWSASCLLDLYLDLWNLENFAD</sequence>
<dbReference type="InterPro" id="IPR032790">
    <property type="entry name" value="GDE_C"/>
</dbReference>
<evidence type="ECO:0000259" key="17">
    <source>
        <dbReference type="Pfam" id="PF06202"/>
    </source>
</evidence>
<dbReference type="Pfam" id="PF14702">
    <property type="entry name" value="hGDE_central"/>
    <property type="match status" value="1"/>
</dbReference>
<evidence type="ECO:0000256" key="7">
    <source>
        <dbReference type="ARBA" id="ARBA00020723"/>
    </source>
</evidence>
<dbReference type="SUPFAM" id="SSF51445">
    <property type="entry name" value="(Trans)glycosidases"/>
    <property type="match status" value="1"/>
</dbReference>
<evidence type="ECO:0000313" key="22">
    <source>
        <dbReference type="Proteomes" id="UP001165120"/>
    </source>
</evidence>
<evidence type="ECO:0000256" key="1">
    <source>
        <dbReference type="ARBA" id="ARBA00000439"/>
    </source>
</evidence>
<evidence type="ECO:0000256" key="4">
    <source>
        <dbReference type="ARBA" id="ARBA00004496"/>
    </source>
</evidence>
<dbReference type="InterPro" id="IPR017853">
    <property type="entry name" value="GH"/>
</dbReference>
<dbReference type="GO" id="GO:0005980">
    <property type="term" value="P:glycogen catabolic process"/>
    <property type="evidence" value="ECO:0007669"/>
    <property type="project" value="InterPro"/>
</dbReference>
<feature type="domain" description="Glycogen debranching enzyme C-terminal" evidence="17">
    <location>
        <begin position="1057"/>
        <end position="1522"/>
    </location>
</feature>
<name>A0A9W6WF98_CANBO</name>
<dbReference type="EMBL" id="BSXN01000399">
    <property type="protein sequence ID" value="GME68375.1"/>
    <property type="molecule type" value="Genomic_DNA"/>
</dbReference>
<evidence type="ECO:0000256" key="8">
    <source>
        <dbReference type="ARBA" id="ARBA00022490"/>
    </source>
</evidence>
<dbReference type="InterPro" id="IPR008928">
    <property type="entry name" value="6-hairpin_glycosidase_sf"/>
</dbReference>
<accession>A0A9W6WF98</accession>
<dbReference type="Gene3D" id="3.20.20.80">
    <property type="entry name" value="Glycosidases"/>
    <property type="match status" value="2"/>
</dbReference>
<feature type="domain" description="Glycogen debranching enzyme central" evidence="20">
    <location>
        <begin position="730"/>
        <end position="976"/>
    </location>
</feature>
<comment type="subcellular location">
    <subcellularLocation>
        <location evidence="4">Cytoplasm</location>
    </subcellularLocation>
</comment>
<keyword evidence="22" id="KW-1185">Reference proteome</keyword>
<evidence type="ECO:0000256" key="5">
    <source>
        <dbReference type="ARBA" id="ARBA00012560"/>
    </source>
</evidence>
<dbReference type="PANTHER" id="PTHR10569:SF2">
    <property type="entry name" value="GLYCOGEN DEBRANCHING ENZYME"/>
    <property type="match status" value="1"/>
</dbReference>
<evidence type="ECO:0000256" key="11">
    <source>
        <dbReference type="ARBA" id="ARBA00022801"/>
    </source>
</evidence>
<dbReference type="InterPro" id="IPR032792">
    <property type="entry name" value="AGL_glucanoTrfase"/>
</dbReference>
<dbReference type="SUPFAM" id="SSF48208">
    <property type="entry name" value="Six-hairpin glycosidases"/>
    <property type="match status" value="1"/>
</dbReference>
<keyword evidence="8" id="KW-0963">Cytoplasm</keyword>
<evidence type="ECO:0000256" key="9">
    <source>
        <dbReference type="ARBA" id="ARBA00022676"/>
    </source>
</evidence>
<dbReference type="GO" id="GO:0005978">
    <property type="term" value="P:glycogen biosynthetic process"/>
    <property type="evidence" value="ECO:0007669"/>
    <property type="project" value="UniProtKB-KW"/>
</dbReference>
<reference evidence="21" key="1">
    <citation type="submission" date="2023-04" db="EMBL/GenBank/DDBJ databases">
        <title>Candida boidinii NBRC 10035.</title>
        <authorList>
            <person name="Ichikawa N."/>
            <person name="Sato H."/>
            <person name="Tonouchi N."/>
        </authorList>
    </citation>
    <scope>NUCLEOTIDE SEQUENCE</scope>
    <source>
        <strain evidence="21">NBRC 10035</strain>
    </source>
</reference>
<dbReference type="Pfam" id="PF14699">
    <property type="entry name" value="hGDE_N"/>
    <property type="match status" value="1"/>
</dbReference>
<evidence type="ECO:0000313" key="21">
    <source>
        <dbReference type="EMBL" id="GME68375.1"/>
    </source>
</evidence>
<keyword evidence="9" id="KW-0328">Glycosyltransferase</keyword>
<evidence type="ECO:0000256" key="13">
    <source>
        <dbReference type="ARBA" id="ARBA00023268"/>
    </source>
</evidence>
<evidence type="ECO:0000256" key="10">
    <source>
        <dbReference type="ARBA" id="ARBA00022679"/>
    </source>
</evidence>
<dbReference type="FunFam" id="1.50.10.10:FF:000039">
    <property type="entry name" value="Glycogen debranching enzyme Gdb1, putative"/>
    <property type="match status" value="1"/>
</dbReference>
<feature type="domain" description="Glycogen debranching enzyme glucanotransferase" evidence="19">
    <location>
        <begin position="136"/>
        <end position="570"/>
    </location>
</feature>
<dbReference type="GO" id="GO:0004134">
    <property type="term" value="F:4-alpha-glucanotransferase activity"/>
    <property type="evidence" value="ECO:0007669"/>
    <property type="project" value="UniProtKB-EC"/>
</dbReference>
<evidence type="ECO:0000256" key="6">
    <source>
        <dbReference type="ARBA" id="ARBA00012778"/>
    </source>
</evidence>
<evidence type="ECO:0000256" key="3">
    <source>
        <dbReference type="ARBA" id="ARBA00003530"/>
    </source>
</evidence>
<dbReference type="EC" id="3.2.1.33" evidence="6"/>
<dbReference type="GO" id="GO:0004135">
    <property type="term" value="F:amylo-alpha-1,6-glucosidase activity"/>
    <property type="evidence" value="ECO:0007669"/>
    <property type="project" value="UniProtKB-EC"/>
</dbReference>
<evidence type="ECO:0000256" key="15">
    <source>
        <dbReference type="ARBA" id="ARBA00025780"/>
    </source>
</evidence>
<keyword evidence="14" id="KW-0326">Glycosidase</keyword>
<comment type="caution">
    <text evidence="21">The sequence shown here is derived from an EMBL/GenBank/DDBJ whole genome shotgun (WGS) entry which is preliminary data.</text>
</comment>
<keyword evidence="10" id="KW-0808">Transferase</keyword>
<protein>
    <recommendedName>
        <fullName evidence="7">Glycogen debranching enzyme</fullName>
        <ecNumber evidence="5">2.4.1.25</ecNumber>
        <ecNumber evidence="6">3.2.1.33</ecNumber>
    </recommendedName>
    <alternativeName>
        <fullName evidence="16">Glycogen debrancher</fullName>
    </alternativeName>
</protein>
<evidence type="ECO:0000256" key="14">
    <source>
        <dbReference type="ARBA" id="ARBA00023295"/>
    </source>
</evidence>
<dbReference type="Proteomes" id="UP001165120">
    <property type="component" value="Unassembled WGS sequence"/>
</dbReference>
<dbReference type="PANTHER" id="PTHR10569">
    <property type="entry name" value="GLYCOGEN DEBRANCHING ENZYME"/>
    <property type="match status" value="1"/>
</dbReference>
<dbReference type="EC" id="2.4.1.25" evidence="5"/>